<dbReference type="InterPro" id="IPR027417">
    <property type="entry name" value="P-loop_NTPase"/>
</dbReference>
<protein>
    <recommendedName>
        <fullName evidence="12">EGF-like domain-containing protein</fullName>
    </recommendedName>
</protein>
<evidence type="ECO:0000256" key="9">
    <source>
        <dbReference type="PROSITE-ProRule" id="PRU00124"/>
    </source>
</evidence>
<comment type="caution">
    <text evidence="8">Lacks conserved residue(s) required for the propagation of feature annotation.</text>
</comment>
<comment type="caution">
    <text evidence="13">The sequence shown here is derived from an EMBL/GenBank/DDBJ whole genome shotgun (WGS) entry which is preliminary data.</text>
</comment>
<evidence type="ECO:0000313" key="14">
    <source>
        <dbReference type="Proteomes" id="UP000663877"/>
    </source>
</evidence>
<dbReference type="PROSITE" id="PS00022">
    <property type="entry name" value="EGF_1"/>
    <property type="match status" value="3"/>
</dbReference>
<accession>A0A813ZH69</accession>
<dbReference type="SMART" id="SM00192">
    <property type="entry name" value="LDLa"/>
    <property type="match status" value="6"/>
</dbReference>
<dbReference type="Gene3D" id="2.10.25.10">
    <property type="entry name" value="Laminin"/>
    <property type="match status" value="2"/>
</dbReference>
<dbReference type="EMBL" id="CAJNOI010000035">
    <property type="protein sequence ID" value="CAF0897890.1"/>
    <property type="molecule type" value="Genomic_DNA"/>
</dbReference>
<evidence type="ECO:0000256" key="1">
    <source>
        <dbReference type="ARBA" id="ARBA00004167"/>
    </source>
</evidence>
<dbReference type="GO" id="GO:0012505">
    <property type="term" value="C:endomembrane system"/>
    <property type="evidence" value="ECO:0007669"/>
    <property type="project" value="UniProtKB-SubCell"/>
</dbReference>
<dbReference type="GO" id="GO:0005525">
    <property type="term" value="F:GTP binding"/>
    <property type="evidence" value="ECO:0007669"/>
    <property type="project" value="InterPro"/>
</dbReference>
<dbReference type="Pfam" id="PF01926">
    <property type="entry name" value="MMR_HSR1"/>
    <property type="match status" value="1"/>
</dbReference>
<feature type="signal peptide" evidence="11">
    <location>
        <begin position="1"/>
        <end position="18"/>
    </location>
</feature>
<dbReference type="CDD" id="cd00112">
    <property type="entry name" value="LDLa"/>
    <property type="match status" value="2"/>
</dbReference>
<keyword evidence="8" id="KW-0245">EGF-like domain</keyword>
<evidence type="ECO:0000256" key="8">
    <source>
        <dbReference type="PROSITE-ProRule" id="PRU00076"/>
    </source>
</evidence>
<dbReference type="SUPFAM" id="SSF57424">
    <property type="entry name" value="LDL receptor-like module"/>
    <property type="match status" value="2"/>
</dbReference>
<evidence type="ECO:0000256" key="10">
    <source>
        <dbReference type="SAM" id="Phobius"/>
    </source>
</evidence>
<dbReference type="SUPFAM" id="SSF57196">
    <property type="entry name" value="EGF/Laminin"/>
    <property type="match status" value="1"/>
</dbReference>
<evidence type="ECO:0000256" key="11">
    <source>
        <dbReference type="SAM" id="SignalP"/>
    </source>
</evidence>
<feature type="domain" description="EGF-like" evidence="12">
    <location>
        <begin position="915"/>
        <end position="953"/>
    </location>
</feature>
<evidence type="ECO:0000256" key="6">
    <source>
        <dbReference type="ARBA" id="ARBA00023136"/>
    </source>
</evidence>
<dbReference type="InterPro" id="IPR050685">
    <property type="entry name" value="LDLR"/>
</dbReference>
<sequence length="1774" mass="203981">MFPIKYLFYFILLHLIIGHPQMNLHHTGWVRENVNNDVLQHDCLRLDILNEEGNASREIISYCMSELPSKFQVEEHDSFPKFTFSELSYQNITSQQLYLWSAPIDTIEDYQSYLNELSIFNKSALSKEVFYNCTLPRFGSMCQYEIDYNHSKHSSLNDIITDFYRTHEYKPINYTCYTHLQCNRGHSPTCLDWTEICNEEIDCLDGGLDEEYCWQLEINECNDNEYRCTNGQCVPKAFFQDDEYFPDCLDGSDEPYRQSNELNKCAHNKPSLKCEDVTCRDPKCRYEKCIGSCWLGRQKTLFNNMYSMKDNSTSDQCWSAFVCSGINLQQPSLPNCVTSCANNNCYQVIEKECPDKFYMPTIPVLFGDIYFAYEKCKPCNDYNKGFKYPYICYNNSRYNGYFNETSKKENKYTTFSFNNRMCHRRLPAIDLPTIGGKPDMITELSFLHQLHPELWQYQEIYNYNSTICNRSNMYQCSNSLKCISTHRLMNGINDCPNGDDENITSVNYTIPTEEIIDTGIVHDDKEKRKLLYARKHISFQTICDGFTELAPITIDGQDETDETECEHWSCNNVYTHCNGLWNCLNGEDEIDCGLSSSLNCSSDEHQCVSLNTSQFMCLPITKANDGKVNCLGATDEPKLCRKEYQIMNMDNFHCIDQKPKRCIDKLDLCNGIYDCDHGDDEQFCTTDKSPVHSICLESERPNASNVEGYLCDQVRLYQKERIVSFTLNRMKKSLKDQTKQHIKHEVRLNPPITITSIQQQLHCHRGIDVRMWLNDKTNRTRKICFCPPSYYGDQCQYQNQRVSLSIKLITSYNSWKMLFAIVILLIDDDNNKQIIHSSEQFTYLSIRDCHIKKRHINLIYSNRPKNQTKNYGIQIHIYEKKLLNYRGSFYFPIKFSFLPVHRLSLIVDIPDDNINFESCSDFPCINGKCIKYRNNEQKIFCQCNKGWSGRYCTIEHSSICSSGSVYIGVSPSNQSICICPMNKFGYRCLLNNMICQNNDNLTCQNGGECIPKDEYMISKEQFTCICRKGYFGERCELDDNKIILSFEKSINVSQSIFIHFIEVMNNDKPLRLTTSQTIPIKQKFVTILWSKPFHIVFVELLEKKYYLILVQNIYIRSKTINQLIKPSDRCKHINEIFNDSIAKSNIIRRIKYYHLPCQMSSLNLSCFYDDIHLCLCYNHYKQRLANCFEFDHNMTFNCFGRSLCQNGGDCFQDALDCPTRSICVCPSCYFGTQCQFSTSGFGLSLDAILGYHIVPNVNIKYQPVIVILSLILSILFIIAGFINGILAMITFKNKVVHDVGCAFSNTHAKMIEWNCALASSDQFQPKIFDLILAIENDLKDQWSNHRHGIVRAKIGIIGYTCVGKSTLLNRLLGIKDLKTDESSPVRSIKSTYYQLQFDRQEPLKSPDDRLKATTVTLVDIQGHDNDTATVSNHIEPGNYLDEIRKADCDIYILVSDEKLRYEQHGWITFIEDNLKRQCILVRSKVDIDFLTKFRERSGICYGNSTPAQREEFTTTILEQLRFDNEIASHQVYLIAADYMPASSDAEILLKEQVFDMNMLVDELGRLACDARQRRIHALAMRAVSRVINVCFRRGYVLNVFNYKIAAGLAAIIPFGDQLPRYLARDHIRQAFGITKEFCQYLSQFRLSIDDACLQTSTLENCVTATTMKLRAKKGSLGAAVGGAFIAGAPFSDDIIRVAAPTAIVLTGGARIALTASTAVVGVVISAAVCAWSAVNGGKHIFSYVNRLCDDLILVSNPLITAIIDINTRKCEQTL</sequence>
<evidence type="ECO:0000256" key="5">
    <source>
        <dbReference type="ARBA" id="ARBA00022989"/>
    </source>
</evidence>
<feature type="transmembrane region" description="Helical" evidence="10">
    <location>
        <begin position="1264"/>
        <end position="1286"/>
    </location>
</feature>
<dbReference type="SUPFAM" id="SSF52540">
    <property type="entry name" value="P-loop containing nucleoside triphosphate hydrolases"/>
    <property type="match status" value="1"/>
</dbReference>
<dbReference type="InterPro" id="IPR023415">
    <property type="entry name" value="LDLR_class-A_CS"/>
</dbReference>
<dbReference type="PROSITE" id="PS01186">
    <property type="entry name" value="EGF_2"/>
    <property type="match status" value="2"/>
</dbReference>
<feature type="disulfide bond" evidence="9">
    <location>
        <begin position="221"/>
        <end position="233"/>
    </location>
</feature>
<keyword evidence="3 10" id="KW-0812">Transmembrane</keyword>
<feature type="chain" id="PRO_5032293528" description="EGF-like domain-containing protein" evidence="11">
    <location>
        <begin position="19"/>
        <end position="1774"/>
    </location>
</feature>
<dbReference type="InterPro" id="IPR000742">
    <property type="entry name" value="EGF"/>
</dbReference>
<dbReference type="PROSITE" id="PS50068">
    <property type="entry name" value="LDLRA_2"/>
    <property type="match status" value="3"/>
</dbReference>
<keyword evidence="5 10" id="KW-1133">Transmembrane helix</keyword>
<dbReference type="InterPro" id="IPR036055">
    <property type="entry name" value="LDL_receptor-like_sf"/>
</dbReference>
<keyword evidence="7 8" id="KW-1015">Disulfide bond</keyword>
<evidence type="ECO:0000256" key="2">
    <source>
        <dbReference type="ARBA" id="ARBA00004308"/>
    </source>
</evidence>
<dbReference type="Gene3D" id="4.10.400.10">
    <property type="entry name" value="Low-density Lipoprotein Receptor"/>
    <property type="match status" value="2"/>
</dbReference>
<dbReference type="PROSITE" id="PS01209">
    <property type="entry name" value="LDLRA_1"/>
    <property type="match status" value="1"/>
</dbReference>
<dbReference type="GO" id="GO:0005886">
    <property type="term" value="C:plasma membrane"/>
    <property type="evidence" value="ECO:0007669"/>
    <property type="project" value="TreeGrafter"/>
</dbReference>
<dbReference type="PRINTS" id="PR00261">
    <property type="entry name" value="LDLRECEPTOR"/>
</dbReference>
<keyword evidence="4" id="KW-0677">Repeat</keyword>
<evidence type="ECO:0000256" key="4">
    <source>
        <dbReference type="ARBA" id="ARBA00022737"/>
    </source>
</evidence>
<keyword evidence="11" id="KW-0732">Signal</keyword>
<dbReference type="PANTHER" id="PTHR24270:SF62">
    <property type="entry name" value="LOW-DENSITY LIPOPROTEIN RECEPTOR-RELATED PROTEIN 2"/>
    <property type="match status" value="1"/>
</dbReference>
<feature type="disulfide bond" evidence="8">
    <location>
        <begin position="943"/>
        <end position="952"/>
    </location>
</feature>
<feature type="disulfide bond" evidence="8">
    <location>
        <begin position="1026"/>
        <end position="1035"/>
    </location>
</feature>
<dbReference type="InterPro" id="IPR002172">
    <property type="entry name" value="LDrepeatLR_classA_rpt"/>
</dbReference>
<dbReference type="GO" id="GO:0016192">
    <property type="term" value="P:vesicle-mediated transport"/>
    <property type="evidence" value="ECO:0007669"/>
    <property type="project" value="UniProtKB-ARBA"/>
</dbReference>
<feature type="transmembrane region" description="Helical" evidence="10">
    <location>
        <begin position="1674"/>
        <end position="1691"/>
    </location>
</feature>
<evidence type="ECO:0000256" key="7">
    <source>
        <dbReference type="ARBA" id="ARBA00023157"/>
    </source>
</evidence>
<feature type="domain" description="EGF-like" evidence="12">
    <location>
        <begin position="991"/>
        <end position="1036"/>
    </location>
</feature>
<evidence type="ECO:0000259" key="12">
    <source>
        <dbReference type="PROSITE" id="PS50026"/>
    </source>
</evidence>
<name>A0A813ZH69_9BILA</name>
<dbReference type="Proteomes" id="UP000663877">
    <property type="component" value="Unassembled WGS sequence"/>
</dbReference>
<reference evidence="13" key="1">
    <citation type="submission" date="2021-02" db="EMBL/GenBank/DDBJ databases">
        <authorList>
            <person name="Nowell W R."/>
        </authorList>
    </citation>
    <scope>NUCLEOTIDE SEQUENCE</scope>
</reference>
<feature type="disulfide bond" evidence="9">
    <location>
        <begin position="669"/>
        <end position="684"/>
    </location>
</feature>
<dbReference type="InterPro" id="IPR006073">
    <property type="entry name" value="GTP-bd"/>
</dbReference>
<comment type="subcellular location">
    <subcellularLocation>
        <location evidence="2">Endomembrane system</location>
    </subcellularLocation>
    <subcellularLocation>
        <location evidence="1">Membrane</location>
        <topology evidence="1">Single-pass membrane protein</topology>
    </subcellularLocation>
</comment>
<dbReference type="Gene3D" id="3.40.50.300">
    <property type="entry name" value="P-loop containing nucleotide triphosphate hydrolases"/>
    <property type="match status" value="1"/>
</dbReference>
<proteinExistence type="predicted"/>
<dbReference type="PANTHER" id="PTHR24270">
    <property type="entry name" value="LOW-DENSITY LIPOPROTEIN RECEPTOR-RELATED"/>
    <property type="match status" value="1"/>
</dbReference>
<keyword evidence="6 10" id="KW-0472">Membrane</keyword>
<feature type="disulfide bond" evidence="8">
    <location>
        <begin position="919"/>
        <end position="929"/>
    </location>
</feature>
<dbReference type="Pfam" id="PF00008">
    <property type="entry name" value="EGF"/>
    <property type="match status" value="1"/>
</dbReference>
<organism evidence="13 14">
    <name type="scientific">Adineta steineri</name>
    <dbReference type="NCBI Taxonomy" id="433720"/>
    <lineage>
        <taxon>Eukaryota</taxon>
        <taxon>Metazoa</taxon>
        <taxon>Spiralia</taxon>
        <taxon>Gnathifera</taxon>
        <taxon>Rotifera</taxon>
        <taxon>Eurotatoria</taxon>
        <taxon>Bdelloidea</taxon>
        <taxon>Adinetida</taxon>
        <taxon>Adinetidae</taxon>
        <taxon>Adineta</taxon>
    </lineage>
</organism>
<feature type="disulfide bond" evidence="8">
    <location>
        <begin position="924"/>
        <end position="941"/>
    </location>
</feature>
<evidence type="ECO:0000313" key="13">
    <source>
        <dbReference type="EMBL" id="CAF0897890.1"/>
    </source>
</evidence>
<dbReference type="PROSITE" id="PS50026">
    <property type="entry name" value="EGF_3"/>
    <property type="match status" value="2"/>
</dbReference>
<feature type="transmembrane region" description="Helical" evidence="10">
    <location>
        <begin position="1711"/>
        <end position="1734"/>
    </location>
</feature>
<evidence type="ECO:0000256" key="3">
    <source>
        <dbReference type="ARBA" id="ARBA00022692"/>
    </source>
</evidence>
<gene>
    <name evidence="13" type="ORF">BJG266_LOCUS10313</name>
</gene>
<dbReference type="SMART" id="SM00181">
    <property type="entry name" value="EGF"/>
    <property type="match status" value="3"/>
</dbReference>